<dbReference type="Pfam" id="PF12833">
    <property type="entry name" value="HTH_18"/>
    <property type="match status" value="1"/>
</dbReference>
<dbReference type="SMART" id="SM00342">
    <property type="entry name" value="HTH_ARAC"/>
    <property type="match status" value="1"/>
</dbReference>
<feature type="domain" description="HTH araC/xylS-type" evidence="4">
    <location>
        <begin position="177"/>
        <end position="273"/>
    </location>
</feature>
<dbReference type="InterPro" id="IPR003313">
    <property type="entry name" value="AraC-bd"/>
</dbReference>
<keyword evidence="2" id="KW-0238">DNA-binding</keyword>
<dbReference type="Proteomes" id="UP000886721">
    <property type="component" value="Unassembled WGS sequence"/>
</dbReference>
<dbReference type="PANTHER" id="PTHR43280:SF28">
    <property type="entry name" value="HTH-TYPE TRANSCRIPTIONAL ACTIVATOR RHAS"/>
    <property type="match status" value="1"/>
</dbReference>
<evidence type="ECO:0000259" key="4">
    <source>
        <dbReference type="PROSITE" id="PS01124"/>
    </source>
</evidence>
<evidence type="ECO:0000313" key="6">
    <source>
        <dbReference type="Proteomes" id="UP000886721"/>
    </source>
</evidence>
<gene>
    <name evidence="5" type="ORF">H9735_04100</name>
</gene>
<keyword evidence="1" id="KW-0805">Transcription regulation</keyword>
<accession>A0A9D1WWE9</accession>
<dbReference type="SUPFAM" id="SSF51215">
    <property type="entry name" value="Regulatory protein AraC"/>
    <property type="match status" value="1"/>
</dbReference>
<dbReference type="Gene3D" id="1.10.10.60">
    <property type="entry name" value="Homeodomain-like"/>
    <property type="match status" value="2"/>
</dbReference>
<sequence length="273" mass="32060">MTTYFQKKTYDIQTLPFQTLAPHWHDDFEIIYILSGRLEFHINHKTYLADSGEGFFLNAGQVHFARQYGTYPCRFLSFQISQSLLCSEENASVFQKYILPVTNSSSFCHLPLVQRIPWQKYILENIHKMIKDCEAENYGFEFKVHHYVNEIFYYIIRNLSSLPELTKKEQKDILRIKSAMSYLEKTYPEKHTLADIAESCQLSRSECSRLFRRILHVSPIEYLNQLRVLHSLPLIALRQQPISSIAKEIGFSGGSYFSETFKKVMGCSPRDYY</sequence>
<reference evidence="5" key="2">
    <citation type="submission" date="2021-04" db="EMBL/GenBank/DDBJ databases">
        <authorList>
            <person name="Gilroy R."/>
        </authorList>
    </citation>
    <scope>NUCLEOTIDE SEQUENCE</scope>
    <source>
        <strain evidence="5">CHK191-13928</strain>
    </source>
</reference>
<dbReference type="InterPro" id="IPR009057">
    <property type="entry name" value="Homeodomain-like_sf"/>
</dbReference>
<dbReference type="EMBL" id="DXEM01000012">
    <property type="protein sequence ID" value="HIX67295.1"/>
    <property type="molecule type" value="Genomic_DNA"/>
</dbReference>
<dbReference type="InterPro" id="IPR020449">
    <property type="entry name" value="Tscrpt_reg_AraC-type_HTH"/>
</dbReference>
<dbReference type="PRINTS" id="PR00032">
    <property type="entry name" value="HTHARAC"/>
</dbReference>
<dbReference type="AlphaFoldDB" id="A0A9D1WWE9"/>
<evidence type="ECO:0000256" key="3">
    <source>
        <dbReference type="ARBA" id="ARBA00023163"/>
    </source>
</evidence>
<dbReference type="InterPro" id="IPR037923">
    <property type="entry name" value="HTH-like"/>
</dbReference>
<proteinExistence type="predicted"/>
<protein>
    <submittedName>
        <fullName evidence="5">AraC family transcriptional regulator</fullName>
    </submittedName>
</protein>
<reference evidence="5" key="1">
    <citation type="journal article" date="2021" name="PeerJ">
        <title>Extensive microbial diversity within the chicken gut microbiome revealed by metagenomics and culture.</title>
        <authorList>
            <person name="Gilroy R."/>
            <person name="Ravi A."/>
            <person name="Getino M."/>
            <person name="Pursley I."/>
            <person name="Horton D.L."/>
            <person name="Alikhan N.F."/>
            <person name="Baker D."/>
            <person name="Gharbi K."/>
            <person name="Hall N."/>
            <person name="Watson M."/>
            <person name="Adriaenssens E.M."/>
            <person name="Foster-Nyarko E."/>
            <person name="Jarju S."/>
            <person name="Secka A."/>
            <person name="Antonio M."/>
            <person name="Oren A."/>
            <person name="Chaudhuri R.R."/>
            <person name="La Ragione R."/>
            <person name="Hildebrand F."/>
            <person name="Pallen M.J."/>
        </authorList>
    </citation>
    <scope>NUCLEOTIDE SEQUENCE</scope>
    <source>
        <strain evidence="5">CHK191-13928</strain>
    </source>
</reference>
<dbReference type="Pfam" id="PF02311">
    <property type="entry name" value="AraC_binding"/>
    <property type="match status" value="1"/>
</dbReference>
<evidence type="ECO:0000313" key="5">
    <source>
        <dbReference type="EMBL" id="HIX67295.1"/>
    </source>
</evidence>
<keyword evidence="3" id="KW-0804">Transcription</keyword>
<dbReference type="Gene3D" id="2.60.120.10">
    <property type="entry name" value="Jelly Rolls"/>
    <property type="match status" value="1"/>
</dbReference>
<evidence type="ECO:0000256" key="1">
    <source>
        <dbReference type="ARBA" id="ARBA00023015"/>
    </source>
</evidence>
<organism evidence="5 6">
    <name type="scientific">Candidatus Anaerostipes excrementavium</name>
    <dbReference type="NCBI Taxonomy" id="2838463"/>
    <lineage>
        <taxon>Bacteria</taxon>
        <taxon>Bacillati</taxon>
        <taxon>Bacillota</taxon>
        <taxon>Clostridia</taxon>
        <taxon>Lachnospirales</taxon>
        <taxon>Lachnospiraceae</taxon>
        <taxon>Anaerostipes</taxon>
    </lineage>
</organism>
<dbReference type="InterPro" id="IPR014710">
    <property type="entry name" value="RmlC-like_jellyroll"/>
</dbReference>
<comment type="caution">
    <text evidence="5">The sequence shown here is derived from an EMBL/GenBank/DDBJ whole genome shotgun (WGS) entry which is preliminary data.</text>
</comment>
<dbReference type="SUPFAM" id="SSF46689">
    <property type="entry name" value="Homeodomain-like"/>
    <property type="match status" value="2"/>
</dbReference>
<dbReference type="PANTHER" id="PTHR43280">
    <property type="entry name" value="ARAC-FAMILY TRANSCRIPTIONAL REGULATOR"/>
    <property type="match status" value="1"/>
</dbReference>
<dbReference type="GO" id="GO:0003700">
    <property type="term" value="F:DNA-binding transcription factor activity"/>
    <property type="evidence" value="ECO:0007669"/>
    <property type="project" value="InterPro"/>
</dbReference>
<dbReference type="PROSITE" id="PS01124">
    <property type="entry name" value="HTH_ARAC_FAMILY_2"/>
    <property type="match status" value="1"/>
</dbReference>
<evidence type="ECO:0000256" key="2">
    <source>
        <dbReference type="ARBA" id="ARBA00023125"/>
    </source>
</evidence>
<dbReference type="GO" id="GO:0043565">
    <property type="term" value="F:sequence-specific DNA binding"/>
    <property type="evidence" value="ECO:0007669"/>
    <property type="project" value="InterPro"/>
</dbReference>
<dbReference type="InterPro" id="IPR018060">
    <property type="entry name" value="HTH_AraC"/>
</dbReference>
<dbReference type="CDD" id="cd02209">
    <property type="entry name" value="cupin_XRE_C"/>
    <property type="match status" value="1"/>
</dbReference>
<name>A0A9D1WWE9_9FIRM</name>